<dbReference type="PANTHER" id="PTHR37042:SF4">
    <property type="entry name" value="OUTER MEMBRANE PROTEIN RV1973"/>
    <property type="match status" value="1"/>
</dbReference>
<evidence type="ECO:0000256" key="2">
    <source>
        <dbReference type="ARBA" id="ARBA00023136"/>
    </source>
</evidence>
<evidence type="ECO:0000256" key="1">
    <source>
        <dbReference type="ARBA" id="ARBA00004370"/>
    </source>
</evidence>
<dbReference type="EMBL" id="BAAAZG010000019">
    <property type="protein sequence ID" value="GAA4073621.1"/>
    <property type="molecule type" value="Genomic_DNA"/>
</dbReference>
<protein>
    <recommendedName>
        <fullName evidence="6">Mce-associated membrane protein</fullName>
    </recommendedName>
</protein>
<keyword evidence="3" id="KW-0812">Transmembrane</keyword>
<keyword evidence="5" id="KW-1185">Reference proteome</keyword>
<evidence type="ECO:0000313" key="4">
    <source>
        <dbReference type="EMBL" id="GAA4073621.1"/>
    </source>
</evidence>
<proteinExistence type="predicted"/>
<gene>
    <name evidence="4" type="ORF">GCM10022214_32670</name>
</gene>
<evidence type="ECO:0008006" key="6">
    <source>
        <dbReference type="Google" id="ProtNLM"/>
    </source>
</evidence>
<comment type="subcellular location">
    <subcellularLocation>
        <location evidence="1">Membrane</location>
    </subcellularLocation>
</comment>
<evidence type="ECO:0000256" key="3">
    <source>
        <dbReference type="SAM" id="Phobius"/>
    </source>
</evidence>
<dbReference type="PANTHER" id="PTHR37042">
    <property type="entry name" value="OUTER MEMBRANE PROTEIN RV1973"/>
    <property type="match status" value="1"/>
</dbReference>
<comment type="caution">
    <text evidence="4">The sequence shown here is derived from an EMBL/GenBank/DDBJ whole genome shotgun (WGS) entry which is preliminary data.</text>
</comment>
<dbReference type="Proteomes" id="UP001500683">
    <property type="component" value="Unassembled WGS sequence"/>
</dbReference>
<organism evidence="4 5">
    <name type="scientific">Actinomadura miaoliensis</name>
    <dbReference type="NCBI Taxonomy" id="430685"/>
    <lineage>
        <taxon>Bacteria</taxon>
        <taxon>Bacillati</taxon>
        <taxon>Actinomycetota</taxon>
        <taxon>Actinomycetes</taxon>
        <taxon>Streptosporangiales</taxon>
        <taxon>Thermomonosporaceae</taxon>
        <taxon>Actinomadura</taxon>
    </lineage>
</organism>
<feature type="transmembrane region" description="Helical" evidence="3">
    <location>
        <begin position="21"/>
        <end position="43"/>
    </location>
</feature>
<sequence>MRYGATDAIDAKASRGRRTTLTVLGVLAVGLAVATGVFGYRYWQAQDEEKRRAAATQAARQTAVNLSSLDYRDIQKGIDRVLAGLTGDIRNQWATQAKTVADVATKNQSMSQVQQVRAGVVSMDGDSAEVIVAITSTTTSPKVPQGAPRYYRYSMDLTRTDGRWLVSNFGIVP</sequence>
<keyword evidence="2 3" id="KW-0472">Membrane</keyword>
<dbReference type="RefSeq" id="WP_344947510.1">
    <property type="nucleotide sequence ID" value="NZ_BAAAZG010000019.1"/>
</dbReference>
<accession>A0ABP7VSQ2</accession>
<reference evidence="5" key="1">
    <citation type="journal article" date="2019" name="Int. J. Syst. Evol. Microbiol.">
        <title>The Global Catalogue of Microorganisms (GCM) 10K type strain sequencing project: providing services to taxonomists for standard genome sequencing and annotation.</title>
        <authorList>
            <consortium name="The Broad Institute Genomics Platform"/>
            <consortium name="The Broad Institute Genome Sequencing Center for Infectious Disease"/>
            <person name="Wu L."/>
            <person name="Ma J."/>
        </authorList>
    </citation>
    <scope>NUCLEOTIDE SEQUENCE [LARGE SCALE GENOMIC DNA]</scope>
    <source>
        <strain evidence="5">JCM 16702</strain>
    </source>
</reference>
<name>A0ABP7VSQ2_9ACTN</name>
<evidence type="ECO:0000313" key="5">
    <source>
        <dbReference type="Proteomes" id="UP001500683"/>
    </source>
</evidence>
<dbReference type="SUPFAM" id="SSF54427">
    <property type="entry name" value="NTF2-like"/>
    <property type="match status" value="1"/>
</dbReference>
<keyword evidence="3" id="KW-1133">Transmembrane helix</keyword>
<dbReference type="InterPro" id="IPR032710">
    <property type="entry name" value="NTF2-like_dom_sf"/>
</dbReference>